<keyword evidence="2" id="KW-1185">Reference proteome</keyword>
<evidence type="ECO:0000313" key="1">
    <source>
        <dbReference type="EMBL" id="WAR22905.1"/>
    </source>
</evidence>
<dbReference type="Proteomes" id="UP001164746">
    <property type="component" value="Chromosome 13"/>
</dbReference>
<proteinExistence type="predicted"/>
<sequence length="198" mass="22450">MRIIDLFGLEVHVAVEKNTPAIQILAKHLFHCKIETSDLQTNSDGTSRRKRKIFDTAITLDNGEIVSLGFKRVVSETASKINDSSKEDTKTTVLQFHCMTNLLLGFHRYACEDLKHEEKSLAADEPIAGDHLGLRDRWESHCAAKGIKFLIGNYRANRFNGLFQTSAVILYHLSEFLLVIKTVKRCIRPSSKRHLPAF</sequence>
<reference evidence="1" key="1">
    <citation type="submission" date="2022-11" db="EMBL/GenBank/DDBJ databases">
        <title>Centuries of genome instability and evolution in soft-shell clam transmissible cancer (bioRxiv).</title>
        <authorList>
            <person name="Hart S.F.M."/>
            <person name="Yonemitsu M.A."/>
            <person name="Giersch R.M."/>
            <person name="Beal B.F."/>
            <person name="Arriagada G."/>
            <person name="Davis B.W."/>
            <person name="Ostrander E.A."/>
            <person name="Goff S.P."/>
            <person name="Metzger M.J."/>
        </authorList>
    </citation>
    <scope>NUCLEOTIDE SEQUENCE</scope>
    <source>
        <strain evidence="1">MELC-2E11</strain>
        <tissue evidence="1">Siphon/mantle</tissue>
    </source>
</reference>
<organism evidence="1 2">
    <name type="scientific">Mya arenaria</name>
    <name type="common">Soft-shell clam</name>
    <dbReference type="NCBI Taxonomy" id="6604"/>
    <lineage>
        <taxon>Eukaryota</taxon>
        <taxon>Metazoa</taxon>
        <taxon>Spiralia</taxon>
        <taxon>Lophotrochozoa</taxon>
        <taxon>Mollusca</taxon>
        <taxon>Bivalvia</taxon>
        <taxon>Autobranchia</taxon>
        <taxon>Heteroconchia</taxon>
        <taxon>Euheterodonta</taxon>
        <taxon>Imparidentia</taxon>
        <taxon>Neoheterodontei</taxon>
        <taxon>Myida</taxon>
        <taxon>Myoidea</taxon>
        <taxon>Myidae</taxon>
        <taxon>Mya</taxon>
    </lineage>
</organism>
<accession>A0ABY7FLH6</accession>
<protein>
    <submittedName>
        <fullName evidence="1">Uncharacterized protein</fullName>
    </submittedName>
</protein>
<name>A0ABY7FLH6_MYAAR</name>
<gene>
    <name evidence="1" type="ORF">MAR_036574</name>
</gene>
<dbReference type="EMBL" id="CP111024">
    <property type="protein sequence ID" value="WAR22905.1"/>
    <property type="molecule type" value="Genomic_DNA"/>
</dbReference>
<evidence type="ECO:0000313" key="2">
    <source>
        <dbReference type="Proteomes" id="UP001164746"/>
    </source>
</evidence>